<evidence type="ECO:0000256" key="1">
    <source>
        <dbReference type="ARBA" id="ARBA00022801"/>
    </source>
</evidence>
<sequence>MKKAGRWIGNFLLLAGVCLLVWQFTGTKRTENVREQQLDAFANLKAEAEVQTKKTEADGIPKQTQETALGKEVQEKELGDLIGVLSIPQIDIQAPVSYGATPEILDSGFGAIPSEYEPGVQDGSYAIAGHQSHVFGQFFNRLDELKEGSRFNFETVAETQTYEVYETKIVFPEEVEAIAEEPGIAKLSLVTCYPHNSNKHRLIVMAKRVDK</sequence>
<dbReference type="Proteomes" id="UP000659496">
    <property type="component" value="Unassembled WGS sequence"/>
</dbReference>
<dbReference type="NCBIfam" id="TIGR01076">
    <property type="entry name" value="sortase_fam"/>
    <property type="match status" value="1"/>
</dbReference>
<dbReference type="Pfam" id="PF04203">
    <property type="entry name" value="Sortase"/>
    <property type="match status" value="1"/>
</dbReference>
<proteinExistence type="predicted"/>
<reference evidence="2 3" key="1">
    <citation type="submission" date="2020-08" db="EMBL/GenBank/DDBJ databases">
        <title>A Genomic Blueprint of the Chicken Gut Microbiome.</title>
        <authorList>
            <person name="Gilroy R."/>
            <person name="Ravi A."/>
            <person name="Getino M."/>
            <person name="Pursley I."/>
            <person name="Horton D.L."/>
            <person name="Alikhan N.-F."/>
            <person name="Baker D."/>
            <person name="Gharbi K."/>
            <person name="Hall N."/>
            <person name="Watson M."/>
            <person name="Adriaenssens E.M."/>
            <person name="Foster-Nyarko E."/>
            <person name="Jarju S."/>
            <person name="Secka A."/>
            <person name="Antonio M."/>
            <person name="Oren A."/>
            <person name="Chaudhuri R."/>
            <person name="La Ragione R.M."/>
            <person name="Hildebrand F."/>
            <person name="Pallen M.J."/>
        </authorList>
    </citation>
    <scope>NUCLEOTIDE SEQUENCE [LARGE SCALE GENOMIC DNA]</scope>
    <source>
        <strain evidence="2 3">Sa3CUA8</strain>
    </source>
</reference>
<dbReference type="InterPro" id="IPR042000">
    <property type="entry name" value="Sortase_D_2"/>
</dbReference>
<evidence type="ECO:0000313" key="2">
    <source>
        <dbReference type="EMBL" id="MBD7909394.1"/>
    </source>
</evidence>
<organism evidence="2 3">
    <name type="scientific">Sporosarcina gallistercoris</name>
    <dbReference type="NCBI Taxonomy" id="2762245"/>
    <lineage>
        <taxon>Bacteria</taxon>
        <taxon>Bacillati</taxon>
        <taxon>Bacillota</taxon>
        <taxon>Bacilli</taxon>
        <taxon>Bacillales</taxon>
        <taxon>Caryophanaceae</taxon>
        <taxon>Sporosarcina</taxon>
    </lineage>
</organism>
<dbReference type="EMBL" id="JACSQY010000012">
    <property type="protein sequence ID" value="MBD7909394.1"/>
    <property type="molecule type" value="Genomic_DNA"/>
</dbReference>
<gene>
    <name evidence="2" type="ORF">H9659_13740</name>
</gene>
<protein>
    <submittedName>
        <fullName evidence="2">Class D sortase</fullName>
    </submittedName>
</protein>
<name>A0ABR8PMJ6_9BACL</name>
<dbReference type="InterPro" id="IPR005754">
    <property type="entry name" value="Sortase"/>
</dbReference>
<dbReference type="RefSeq" id="WP_191691537.1">
    <property type="nucleotide sequence ID" value="NZ_JACSQY010000012.1"/>
</dbReference>
<keyword evidence="1" id="KW-0378">Hydrolase</keyword>
<comment type="caution">
    <text evidence="2">The sequence shown here is derived from an EMBL/GenBank/DDBJ whole genome shotgun (WGS) entry which is preliminary data.</text>
</comment>
<dbReference type="Gene3D" id="2.40.260.10">
    <property type="entry name" value="Sortase"/>
    <property type="match status" value="1"/>
</dbReference>
<accession>A0ABR8PMJ6</accession>
<dbReference type="InterPro" id="IPR023365">
    <property type="entry name" value="Sortase_dom-sf"/>
</dbReference>
<dbReference type="SUPFAM" id="SSF63817">
    <property type="entry name" value="Sortase"/>
    <property type="match status" value="1"/>
</dbReference>
<dbReference type="CDD" id="cd06166">
    <property type="entry name" value="Sortase_D_2"/>
    <property type="match status" value="1"/>
</dbReference>
<keyword evidence="3" id="KW-1185">Reference proteome</keyword>
<evidence type="ECO:0000313" key="3">
    <source>
        <dbReference type="Proteomes" id="UP000659496"/>
    </source>
</evidence>